<feature type="transmembrane region" description="Helical" evidence="10">
    <location>
        <begin position="615"/>
        <end position="638"/>
    </location>
</feature>
<comment type="subcellular location">
    <subcellularLocation>
        <location evidence="3">Secreted</location>
    </subcellularLocation>
</comment>
<dbReference type="GO" id="GO:0004630">
    <property type="term" value="F:phospholipase D activity"/>
    <property type="evidence" value="ECO:0007669"/>
    <property type="project" value="UniProtKB-EC"/>
</dbReference>
<evidence type="ECO:0000313" key="12">
    <source>
        <dbReference type="EMBL" id="NOJ45312.1"/>
    </source>
</evidence>
<keyword evidence="7" id="KW-0378">Hydrolase</keyword>
<comment type="caution">
    <text evidence="12">The sequence shown here is derived from an EMBL/GenBank/DDBJ whole genome shotgun (WGS) entry which is preliminary data.</text>
</comment>
<keyword evidence="6" id="KW-0677">Repeat</keyword>
<organism evidence="12 13">
    <name type="scientific">Bradyrhizobium archetypum</name>
    <dbReference type="NCBI Taxonomy" id="2721160"/>
    <lineage>
        <taxon>Bacteria</taxon>
        <taxon>Pseudomonadati</taxon>
        <taxon>Pseudomonadota</taxon>
        <taxon>Alphaproteobacteria</taxon>
        <taxon>Hyphomicrobiales</taxon>
        <taxon>Nitrobacteraceae</taxon>
        <taxon>Bradyrhizobium</taxon>
    </lineage>
</organism>
<dbReference type="CDD" id="cd09143">
    <property type="entry name" value="PLDc_vPLD1_2_like_bac_2"/>
    <property type="match status" value="1"/>
</dbReference>
<dbReference type="Proteomes" id="UP000528734">
    <property type="component" value="Unassembled WGS sequence"/>
</dbReference>
<evidence type="ECO:0000256" key="2">
    <source>
        <dbReference type="ARBA" id="ARBA00003145"/>
    </source>
</evidence>
<dbReference type="Pfam" id="PF09335">
    <property type="entry name" value="VTT_dom"/>
    <property type="match status" value="1"/>
</dbReference>
<reference evidence="12 13" key="1">
    <citation type="submission" date="2020-03" db="EMBL/GenBank/DDBJ databases">
        <title>Bradyrhizobium diversity isolated from nodules of Muelleranthus trifoliolatus.</title>
        <authorList>
            <person name="Klepa M."/>
            <person name="Helene L."/>
            <person name="Hungria M."/>
        </authorList>
    </citation>
    <scope>NUCLEOTIDE SEQUENCE [LARGE SCALE GENOMIC DNA]</scope>
    <source>
        <strain evidence="12 13">WSM 1744</strain>
    </source>
</reference>
<keyword evidence="10" id="KW-0812">Transmembrane</keyword>
<feature type="transmembrane region" description="Helical" evidence="10">
    <location>
        <begin position="579"/>
        <end position="603"/>
    </location>
</feature>
<evidence type="ECO:0000256" key="9">
    <source>
        <dbReference type="ARBA" id="ARBA00029594"/>
    </source>
</evidence>
<dbReference type="EMBL" id="JAAVLW010000001">
    <property type="protein sequence ID" value="NOJ45312.1"/>
    <property type="molecule type" value="Genomic_DNA"/>
</dbReference>
<dbReference type="GO" id="GO:0005576">
    <property type="term" value="C:extracellular region"/>
    <property type="evidence" value="ECO:0007669"/>
    <property type="project" value="UniProtKB-SubCell"/>
</dbReference>
<feature type="transmembrane region" description="Helical" evidence="10">
    <location>
        <begin position="538"/>
        <end position="559"/>
    </location>
</feature>
<sequence length="678" mass="73067">MAILNDAAAYFAALREALLRATRQVYIIGWDIHSETRFVGPSGRAEDGYPEQLGAFLKALLREKPDLQINILIWNFPALYAAEREWNSVTKFTADASGRLCFCFDSSLPLGSAQHQKIVVIDGALAFVGGLDLTIRRWDTSAHEAKHPLRTDPDGKPYPPFHDVQCMVDGEIAASLTEVAENRWRSAGCTVATTAPVAGDRWPASVAVQCRGMTAGIARTEIATASAGGVNEVARLFEASINAADRFIYIENQFTSATDIARLLTQRLLDVPQLRVLIVTPKMHSSWFESQAMQSGRGGFIGHFVAAGVMDRVRFLYPSTRGPEKNAVVMVHSKVMIVDDHILRVGSANLNNRSMGADTECDLAFEATSETHRKYIARLRRQLIGHFCGVDEREIARNEADLFGFLDRLAESDAAKSLQPIDPAASVGGMAIMVQPVADPREPLHLDRAANRMWTPRTILAVSGLAAALAGLALAWQYTSLRDFADVGFVSSIISQPAGSHFAPLFAIAAFVLGGLVVFPVLVLIAATSAALGPWMGFFSAGVGVLLSALTLFSIGRVLGQARLQRLLGRRAARVQSRIIGKGVVAVAMIRMVPIAPFSIVNVVAGASKLSLRDFLLGTVLGMTPGIAVMAALGAQIADLARNASWTNAVLLALAILAWIALCLGVQFLVTWMAGRRT</sequence>
<dbReference type="PANTHER" id="PTHR18896">
    <property type="entry name" value="PHOSPHOLIPASE D"/>
    <property type="match status" value="1"/>
</dbReference>
<protein>
    <recommendedName>
        <fullName evidence="4">Phospholipase D</fullName>
    </recommendedName>
    <alternativeName>
        <fullName evidence="9">Choline phosphatase</fullName>
    </alternativeName>
</protein>
<dbReference type="InterPro" id="IPR032816">
    <property type="entry name" value="VTT_dom"/>
</dbReference>
<dbReference type="CDD" id="cd09140">
    <property type="entry name" value="PLDc_vPLD1_2_like_bac_1"/>
    <property type="match status" value="1"/>
</dbReference>
<keyword evidence="13" id="KW-1185">Reference proteome</keyword>
<dbReference type="Pfam" id="PF00614">
    <property type="entry name" value="PLDc"/>
    <property type="match status" value="1"/>
</dbReference>
<evidence type="ECO:0000256" key="10">
    <source>
        <dbReference type="SAM" id="Phobius"/>
    </source>
</evidence>
<name>A0A7Y4H264_9BRAD</name>
<dbReference type="SMART" id="SM00155">
    <property type="entry name" value="PLDc"/>
    <property type="match status" value="2"/>
</dbReference>
<feature type="domain" description="PLD phosphodiesterase" evidence="11">
    <location>
        <begin position="327"/>
        <end position="354"/>
    </location>
</feature>
<evidence type="ECO:0000256" key="5">
    <source>
        <dbReference type="ARBA" id="ARBA00022525"/>
    </source>
</evidence>
<feature type="transmembrane region" description="Helical" evidence="10">
    <location>
        <begin position="459"/>
        <end position="481"/>
    </location>
</feature>
<dbReference type="InterPro" id="IPR025202">
    <property type="entry name" value="PLD-like_dom"/>
</dbReference>
<keyword evidence="5" id="KW-0964">Secreted</keyword>
<evidence type="ECO:0000313" key="13">
    <source>
        <dbReference type="Proteomes" id="UP000528734"/>
    </source>
</evidence>
<comment type="catalytic activity">
    <reaction evidence="1">
        <text>a 1,2-diacyl-sn-glycero-3-phosphocholine + H2O = a 1,2-diacyl-sn-glycero-3-phosphate + choline + H(+)</text>
        <dbReference type="Rhea" id="RHEA:14445"/>
        <dbReference type="ChEBI" id="CHEBI:15354"/>
        <dbReference type="ChEBI" id="CHEBI:15377"/>
        <dbReference type="ChEBI" id="CHEBI:15378"/>
        <dbReference type="ChEBI" id="CHEBI:57643"/>
        <dbReference type="ChEBI" id="CHEBI:58608"/>
        <dbReference type="EC" id="3.1.4.4"/>
    </reaction>
</comment>
<dbReference type="Pfam" id="PF13091">
    <property type="entry name" value="PLDc_2"/>
    <property type="match status" value="1"/>
</dbReference>
<dbReference type="AlphaFoldDB" id="A0A7Y4H264"/>
<dbReference type="PANTHER" id="PTHR18896:SF76">
    <property type="entry name" value="PHOSPHOLIPASE"/>
    <property type="match status" value="1"/>
</dbReference>
<dbReference type="Gene3D" id="3.30.870.10">
    <property type="entry name" value="Endonuclease Chain A"/>
    <property type="match status" value="2"/>
</dbReference>
<feature type="domain" description="PLD phosphodiesterase" evidence="11">
    <location>
        <begin position="110"/>
        <end position="137"/>
    </location>
</feature>
<dbReference type="PROSITE" id="PS50035">
    <property type="entry name" value="PLD"/>
    <property type="match status" value="2"/>
</dbReference>
<feature type="transmembrane region" description="Helical" evidence="10">
    <location>
        <begin position="502"/>
        <end position="526"/>
    </location>
</feature>
<evidence type="ECO:0000256" key="7">
    <source>
        <dbReference type="ARBA" id="ARBA00022801"/>
    </source>
</evidence>
<keyword evidence="10" id="KW-0472">Membrane</keyword>
<comment type="function">
    <text evidence="2">Could be a virulence factor.</text>
</comment>
<evidence type="ECO:0000256" key="6">
    <source>
        <dbReference type="ARBA" id="ARBA00022737"/>
    </source>
</evidence>
<evidence type="ECO:0000256" key="4">
    <source>
        <dbReference type="ARBA" id="ARBA00018392"/>
    </source>
</evidence>
<proteinExistence type="predicted"/>
<gene>
    <name evidence="12" type="ORF">HCN50_03435</name>
</gene>
<keyword evidence="10" id="KW-1133">Transmembrane helix</keyword>
<dbReference type="InterPro" id="IPR001736">
    <property type="entry name" value="PLipase_D/transphosphatidylase"/>
</dbReference>
<dbReference type="InterPro" id="IPR015679">
    <property type="entry name" value="PLipase_D_fam"/>
</dbReference>
<evidence type="ECO:0000259" key="11">
    <source>
        <dbReference type="PROSITE" id="PS50035"/>
    </source>
</evidence>
<keyword evidence="8" id="KW-0443">Lipid metabolism</keyword>
<dbReference type="GO" id="GO:0009395">
    <property type="term" value="P:phospholipid catabolic process"/>
    <property type="evidence" value="ECO:0007669"/>
    <property type="project" value="TreeGrafter"/>
</dbReference>
<evidence type="ECO:0000256" key="8">
    <source>
        <dbReference type="ARBA" id="ARBA00023098"/>
    </source>
</evidence>
<dbReference type="SUPFAM" id="SSF56024">
    <property type="entry name" value="Phospholipase D/nuclease"/>
    <property type="match status" value="2"/>
</dbReference>
<feature type="transmembrane region" description="Helical" evidence="10">
    <location>
        <begin position="650"/>
        <end position="674"/>
    </location>
</feature>
<accession>A0A7Y4H264</accession>
<evidence type="ECO:0000256" key="1">
    <source>
        <dbReference type="ARBA" id="ARBA00000798"/>
    </source>
</evidence>
<evidence type="ECO:0000256" key="3">
    <source>
        <dbReference type="ARBA" id="ARBA00004613"/>
    </source>
</evidence>